<evidence type="ECO:0000313" key="3">
    <source>
        <dbReference type="Proteomes" id="UP000019222"/>
    </source>
</evidence>
<feature type="region of interest" description="Disordered" evidence="1">
    <location>
        <begin position="31"/>
        <end position="54"/>
    </location>
</feature>
<reference evidence="2 3" key="1">
    <citation type="submission" date="2013-02" db="EMBL/GenBank/DDBJ databases">
        <title>The complete genome sequence of Corynebacterium vitaeruminis DSM 20294.</title>
        <authorList>
            <person name="Ruckert C."/>
            <person name="Albersmeier A."/>
            <person name="Kalinowski J."/>
        </authorList>
    </citation>
    <scope>NUCLEOTIDE SEQUENCE [LARGE SCALE GENOMIC DNA]</scope>
    <source>
        <strain evidence="3">ATCC 10234</strain>
    </source>
</reference>
<dbReference type="STRING" id="1224164.B843_09740"/>
<evidence type="ECO:0000313" key="2">
    <source>
        <dbReference type="EMBL" id="AHI23333.1"/>
    </source>
</evidence>
<dbReference type="Pfam" id="PF14013">
    <property type="entry name" value="MT0933_antitox"/>
    <property type="match status" value="1"/>
</dbReference>
<dbReference type="HOGENOM" id="CLU_148727_1_1_11"/>
<evidence type="ECO:0000256" key="1">
    <source>
        <dbReference type="SAM" id="MobiDB-lite"/>
    </source>
</evidence>
<dbReference type="EMBL" id="CP004353">
    <property type="protein sequence ID" value="AHI23333.1"/>
    <property type="molecule type" value="Genomic_DNA"/>
</dbReference>
<evidence type="ECO:0008006" key="4">
    <source>
        <dbReference type="Google" id="ProtNLM"/>
    </source>
</evidence>
<organism evidence="2 3">
    <name type="scientific">Corynebacterium vitaeruminis DSM 20294</name>
    <dbReference type="NCBI Taxonomy" id="1224164"/>
    <lineage>
        <taxon>Bacteria</taxon>
        <taxon>Bacillati</taxon>
        <taxon>Actinomycetota</taxon>
        <taxon>Actinomycetes</taxon>
        <taxon>Mycobacteriales</taxon>
        <taxon>Corynebacteriaceae</taxon>
        <taxon>Corynebacterium</taxon>
    </lineage>
</organism>
<gene>
    <name evidence="2" type="ORF">B843_09740</name>
</gene>
<accession>W5Y9X5</accession>
<name>W5Y9X5_9CORY</name>
<proteinExistence type="predicted"/>
<dbReference type="AlphaFoldDB" id="W5Y9X5"/>
<protein>
    <recommendedName>
        <fullName evidence="4">Antitoxin</fullName>
    </recommendedName>
</protein>
<keyword evidence="3" id="KW-1185">Reference proteome</keyword>
<dbReference type="PATRIC" id="fig|1224164.3.peg.1968"/>
<dbReference type="RefSeq" id="WP_081751561.1">
    <property type="nucleotide sequence ID" value="NZ_CP004353.1"/>
</dbReference>
<dbReference type="KEGG" id="cvt:B843_09740"/>
<dbReference type="eggNOG" id="ENOG5030UG6">
    <property type="taxonomic scope" value="Bacteria"/>
</dbReference>
<sequence>MGIMDKAKEMLNNEETTDKLLDKAEELAKSKLGEDKAEQIHQAREAADGKLGTE</sequence>
<dbReference type="Proteomes" id="UP000019222">
    <property type="component" value="Chromosome"/>
</dbReference>
<dbReference type="InterPro" id="IPR028037">
    <property type="entry name" value="Antitoxin_Rv0909/MT0933"/>
</dbReference>